<gene>
    <name evidence="1" type="ORF">LCGC14_3023160</name>
</gene>
<accession>A0A0F8WUK7</accession>
<name>A0A0F8WUK7_9ZZZZ</name>
<protein>
    <submittedName>
        <fullName evidence="1">Uncharacterized protein</fullName>
    </submittedName>
</protein>
<proteinExistence type="predicted"/>
<comment type="caution">
    <text evidence="1">The sequence shown here is derived from an EMBL/GenBank/DDBJ whole genome shotgun (WGS) entry which is preliminary data.</text>
</comment>
<reference evidence="1" key="1">
    <citation type="journal article" date="2015" name="Nature">
        <title>Complex archaea that bridge the gap between prokaryotes and eukaryotes.</title>
        <authorList>
            <person name="Spang A."/>
            <person name="Saw J.H."/>
            <person name="Jorgensen S.L."/>
            <person name="Zaremba-Niedzwiedzka K."/>
            <person name="Martijn J."/>
            <person name="Lind A.E."/>
            <person name="van Eijk R."/>
            <person name="Schleper C."/>
            <person name="Guy L."/>
            <person name="Ettema T.J."/>
        </authorList>
    </citation>
    <scope>NUCLEOTIDE SEQUENCE</scope>
</reference>
<sequence length="67" mass="7964">AEAAEMTVLPRDQLYHWFVVEERIETRRIPGFTGKRTTIIFRVSDFEKFLDRHTFPARGRVRRKAAS</sequence>
<evidence type="ECO:0000313" key="1">
    <source>
        <dbReference type="EMBL" id="KKK60557.1"/>
    </source>
</evidence>
<feature type="non-terminal residue" evidence="1">
    <location>
        <position position="1"/>
    </location>
</feature>
<dbReference type="EMBL" id="LAZR01062909">
    <property type="protein sequence ID" value="KKK60557.1"/>
    <property type="molecule type" value="Genomic_DNA"/>
</dbReference>
<organism evidence="1">
    <name type="scientific">marine sediment metagenome</name>
    <dbReference type="NCBI Taxonomy" id="412755"/>
    <lineage>
        <taxon>unclassified sequences</taxon>
        <taxon>metagenomes</taxon>
        <taxon>ecological metagenomes</taxon>
    </lineage>
</organism>
<dbReference type="AlphaFoldDB" id="A0A0F8WUK7"/>